<reference evidence="2" key="3">
    <citation type="submission" date="2012-07" db="EMBL/GenBank/DDBJ databases">
        <authorList>
            <person name="Akiyama T."/>
            <person name="Takeshita N."/>
            <person name="Ohmagari N."/>
            <person name="Kirikae T."/>
        </authorList>
    </citation>
    <scope>NUCLEOTIDE SEQUENCE</scope>
    <source>
        <strain evidence="2">ATCC BAA-847</strain>
    </source>
</reference>
<evidence type="ECO:0000256" key="1">
    <source>
        <dbReference type="SAM" id="Phobius"/>
    </source>
</evidence>
<dbReference type="RefSeq" id="WP_002957614.1">
    <property type="nucleotide sequence ID" value="NZ_BEZM01000121.1"/>
</dbReference>
<reference evidence="2 5" key="2">
    <citation type="journal article" date="2012" name="J. Bacteriol.">
        <title>Complete Genome Sequence of Helicobacter cinaedi Type Strain ATCC BAA-847.</title>
        <authorList>
            <person name="Miyoshi-Akiyama T."/>
            <person name="Takeshita N."/>
            <person name="Ohmagari N."/>
            <person name="Kirikae T."/>
        </authorList>
    </citation>
    <scope>NUCLEOTIDE SEQUENCE [LARGE SCALE GENOMIC DNA]</scope>
    <source>
        <strain evidence="2 5">ATCC BAA-847</strain>
    </source>
</reference>
<organism evidence="2 5">
    <name type="scientific">Helicobacter cinaedi CCUG 18818 = ATCC BAA-847</name>
    <dbReference type="NCBI Taxonomy" id="537971"/>
    <lineage>
        <taxon>Bacteria</taxon>
        <taxon>Pseudomonadati</taxon>
        <taxon>Campylobacterota</taxon>
        <taxon>Epsilonproteobacteria</taxon>
        <taxon>Campylobacterales</taxon>
        <taxon>Helicobacteraceae</taxon>
        <taxon>Helicobacter</taxon>
    </lineage>
</organism>
<gene>
    <name evidence="2" type="ORF">HCBAA847_1541</name>
    <name evidence="3" type="ORF">HCCG_02263</name>
</gene>
<dbReference type="Proteomes" id="UP000006036">
    <property type="component" value="Chromosome 1"/>
</dbReference>
<dbReference type="GeneID" id="66540651"/>
<accession>A0AAI8QGL1</accession>
<evidence type="ECO:0000313" key="3">
    <source>
        <dbReference type="EMBL" id="EFR47714.1"/>
    </source>
</evidence>
<name>A0AAI8QGL1_9HELI</name>
<evidence type="ECO:0000313" key="2">
    <source>
        <dbReference type="EMBL" id="BAM32771.1"/>
    </source>
</evidence>
<proteinExistence type="predicted"/>
<evidence type="ECO:0000313" key="5">
    <source>
        <dbReference type="Proteomes" id="UP000006036"/>
    </source>
</evidence>
<dbReference type="KEGG" id="hcb:HCBAA847_1541"/>
<reference evidence="3" key="1">
    <citation type="submission" date="2008-08" db="EMBL/GenBank/DDBJ databases">
        <title>Annotation of Helicobacter cinaedi strain CCUG 18818.</title>
        <authorList>
            <consortium name="The Broad Institute Genome Sequencing Platform"/>
            <person name="Fox J.G."/>
            <person name="Shen Z."/>
            <person name="Charoenlap N."/>
            <person name="Schauer D.B."/>
            <person name="Ward D."/>
            <person name="Mehta T."/>
            <person name="Young S."/>
            <person name="Jaffe D."/>
            <person name="Gnerre S."/>
            <person name="Berlin A."/>
            <person name="Heiman D."/>
            <person name="Hepburn T."/>
            <person name="Shea T."/>
            <person name="Sykes S."/>
            <person name="Alvarado L."/>
            <person name="Kodira C."/>
            <person name="Borodovsky M."/>
            <person name="Lander E."/>
            <person name="Galagan J."/>
            <person name="Nusbaum C."/>
            <person name="Birren B."/>
        </authorList>
    </citation>
    <scope>NUCLEOTIDE SEQUENCE</scope>
    <source>
        <strain evidence="3">CCUG 18818</strain>
    </source>
</reference>
<keyword evidence="1" id="KW-1133">Transmembrane helix</keyword>
<feature type="transmembrane region" description="Helical" evidence="1">
    <location>
        <begin position="20"/>
        <end position="45"/>
    </location>
</feature>
<dbReference type="Proteomes" id="UP000005755">
    <property type="component" value="Unassembled WGS sequence"/>
</dbReference>
<dbReference type="EMBL" id="AP012492">
    <property type="protein sequence ID" value="BAM32771.1"/>
    <property type="molecule type" value="Genomic_DNA"/>
</dbReference>
<sequence length="51" mass="5997">MRFIYAMMPLYIEILYNDYLYTAAFAVASVLTLLSIIALILKFIIEKYERA</sequence>
<dbReference type="EMBL" id="DS990399">
    <property type="protein sequence ID" value="EFR47714.1"/>
    <property type="molecule type" value="Genomic_DNA"/>
</dbReference>
<evidence type="ECO:0000313" key="4">
    <source>
        <dbReference type="Proteomes" id="UP000005755"/>
    </source>
</evidence>
<protein>
    <submittedName>
        <fullName evidence="2">Uncharacterized protein</fullName>
    </submittedName>
</protein>
<keyword evidence="1" id="KW-0472">Membrane</keyword>
<dbReference type="AlphaFoldDB" id="A0AAI8QGL1"/>
<reference evidence="4" key="4">
    <citation type="journal article" date="2014" name="Genome Announc.">
        <title>Draft genome sequences of six enterohepatic helicobacter species isolated from humans and one from rhesus macaques.</title>
        <authorList>
            <person name="Shen Z."/>
            <person name="Sheh A."/>
            <person name="Young S.K."/>
            <person name="Abouelliel A."/>
            <person name="Ward D.V."/>
            <person name="Earl A.M."/>
            <person name="Fox J.G."/>
        </authorList>
    </citation>
    <scope>NUCLEOTIDE SEQUENCE [LARGE SCALE GENOMIC DNA]</scope>
    <source>
        <strain evidence="4">CCUG 18818</strain>
    </source>
</reference>
<keyword evidence="1" id="KW-0812">Transmembrane</keyword>
<keyword evidence="4" id="KW-1185">Reference proteome</keyword>